<dbReference type="Gene3D" id="3.40.50.2000">
    <property type="entry name" value="Glycogen Phosphorylase B"/>
    <property type="match status" value="2"/>
</dbReference>
<proteinExistence type="predicted"/>
<keyword evidence="2" id="KW-0808">Transferase</keyword>
<dbReference type="Proteomes" id="UP000078503">
    <property type="component" value="Unassembled WGS sequence"/>
</dbReference>
<dbReference type="CDD" id="cd03789">
    <property type="entry name" value="GT9_LPS_heptosyltransferase"/>
    <property type="match status" value="1"/>
</dbReference>
<keyword evidence="1" id="KW-0328">Glycosyltransferase</keyword>
<dbReference type="InterPro" id="IPR002201">
    <property type="entry name" value="Glyco_trans_9"/>
</dbReference>
<protein>
    <recommendedName>
        <fullName evidence="5">Glycosyl transferase</fullName>
    </recommendedName>
</protein>
<dbReference type="PANTHER" id="PTHR30160:SF1">
    <property type="entry name" value="LIPOPOLYSACCHARIDE 1,2-N-ACETYLGLUCOSAMINETRANSFERASE-RELATED"/>
    <property type="match status" value="1"/>
</dbReference>
<dbReference type="GO" id="GO:0008713">
    <property type="term" value="F:ADP-heptose-lipopolysaccharide heptosyltransferase activity"/>
    <property type="evidence" value="ECO:0007669"/>
    <property type="project" value="TreeGrafter"/>
</dbReference>
<evidence type="ECO:0008006" key="5">
    <source>
        <dbReference type="Google" id="ProtNLM"/>
    </source>
</evidence>
<organism evidence="3 4">
    <name type="scientific">Photobacterium jeanii</name>
    <dbReference type="NCBI Taxonomy" id="858640"/>
    <lineage>
        <taxon>Bacteria</taxon>
        <taxon>Pseudomonadati</taxon>
        <taxon>Pseudomonadota</taxon>
        <taxon>Gammaproteobacteria</taxon>
        <taxon>Vibrionales</taxon>
        <taxon>Vibrionaceae</taxon>
        <taxon>Photobacterium</taxon>
    </lineage>
</organism>
<evidence type="ECO:0000313" key="4">
    <source>
        <dbReference type="Proteomes" id="UP000078503"/>
    </source>
</evidence>
<keyword evidence="4" id="KW-1185">Reference proteome</keyword>
<dbReference type="InterPro" id="IPR051199">
    <property type="entry name" value="LPS_LOS_Heptosyltrfase"/>
</dbReference>
<dbReference type="EMBL" id="LVHF01000015">
    <property type="protein sequence ID" value="OAN17005.1"/>
    <property type="molecule type" value="Genomic_DNA"/>
</dbReference>
<dbReference type="AlphaFoldDB" id="A0A178KJ16"/>
<dbReference type="SUPFAM" id="SSF53756">
    <property type="entry name" value="UDP-Glycosyltransferase/glycogen phosphorylase"/>
    <property type="match status" value="1"/>
</dbReference>
<dbReference type="GO" id="GO:0005829">
    <property type="term" value="C:cytosol"/>
    <property type="evidence" value="ECO:0007669"/>
    <property type="project" value="TreeGrafter"/>
</dbReference>
<gene>
    <name evidence="3" type="ORF">A3K86_08710</name>
</gene>
<dbReference type="RefSeq" id="WP_068330510.1">
    <property type="nucleotide sequence ID" value="NZ_LVHF01000015.1"/>
</dbReference>
<evidence type="ECO:0000313" key="3">
    <source>
        <dbReference type="EMBL" id="OAN17005.1"/>
    </source>
</evidence>
<reference evidence="3 4" key="1">
    <citation type="submission" date="2016-03" db="EMBL/GenBank/DDBJ databases">
        <title>Photobacterium proteolyticum sp. nov. a protease producing bacterium isolated from ocean sediments of Laizhou Bay.</title>
        <authorList>
            <person name="Li Y."/>
        </authorList>
    </citation>
    <scope>NUCLEOTIDE SEQUENCE [LARGE SCALE GENOMIC DNA]</scope>
    <source>
        <strain evidence="3 4">R-40508</strain>
    </source>
</reference>
<dbReference type="Pfam" id="PF01075">
    <property type="entry name" value="Glyco_transf_9"/>
    <property type="match status" value="1"/>
</dbReference>
<dbReference type="GO" id="GO:0009244">
    <property type="term" value="P:lipopolysaccharide core region biosynthetic process"/>
    <property type="evidence" value="ECO:0007669"/>
    <property type="project" value="TreeGrafter"/>
</dbReference>
<dbReference type="STRING" id="858640.A3K86_08710"/>
<evidence type="ECO:0000256" key="1">
    <source>
        <dbReference type="ARBA" id="ARBA00022676"/>
    </source>
</evidence>
<comment type="caution">
    <text evidence="3">The sequence shown here is derived from an EMBL/GenBank/DDBJ whole genome shotgun (WGS) entry which is preliminary data.</text>
</comment>
<dbReference type="PANTHER" id="PTHR30160">
    <property type="entry name" value="TETRAACYLDISACCHARIDE 4'-KINASE-RELATED"/>
    <property type="match status" value="1"/>
</dbReference>
<evidence type="ECO:0000256" key="2">
    <source>
        <dbReference type="ARBA" id="ARBA00022679"/>
    </source>
</evidence>
<sequence>MSSRTGFRLIQLGAILLRAPRLIFKRRQQPQSPKRILVIHQLLLGDALMATGLLAHLRDKYPDAEIDVAGPPFLAGLYQSKPYNVSFIGFTPKNWRSFFSIWKQPNYDLALPVLDNRFSWTAFAIGARWIKGFANTKTNYKDIPFNELIPIPNQATSITDMMSLLSGSHSTLTFDPSQWPAPQHKTFELPSKPYVVLHLGASTPLKFWPSENWLRLAKGMEKLGFTPVWSAGPNELALVQAADPCGKFHSFGGKLDLAQLWHLIENATLLVSPDTGITHIAKHTATPTIALFGPGSELLAGRGEFFHDSPYHTLATNIVCRNHHNFFKRDVTWVQHCKHNINTCPHNAECIKSLPFDRVYQECCKLLGIPKS</sequence>
<name>A0A178KJ16_9GAMM</name>
<dbReference type="OrthoDB" id="9781892at2"/>
<accession>A0A178KJ16</accession>